<proteinExistence type="predicted"/>
<evidence type="ECO:0000313" key="3">
    <source>
        <dbReference type="Proteomes" id="UP000554235"/>
    </source>
</evidence>
<evidence type="ECO:0000256" key="1">
    <source>
        <dbReference type="SAM" id="MobiDB-lite"/>
    </source>
</evidence>
<evidence type="ECO:0000313" key="2">
    <source>
        <dbReference type="EMBL" id="KAF4468194.1"/>
    </source>
</evidence>
<feature type="compositionally biased region" description="Basic and acidic residues" evidence="1">
    <location>
        <begin position="40"/>
        <end position="53"/>
    </location>
</feature>
<reference evidence="2 3" key="1">
    <citation type="submission" date="2020-01" db="EMBL/GenBank/DDBJ databases">
        <title>Identification and distribution of gene clusters putatively required for synthesis of sphingolipid metabolism inhibitors in phylogenetically diverse species of the filamentous fungus Fusarium.</title>
        <authorList>
            <person name="Kim H.-S."/>
            <person name="Busman M."/>
            <person name="Brown D.W."/>
            <person name="Divon H."/>
            <person name="Uhlig S."/>
            <person name="Proctor R.H."/>
        </authorList>
    </citation>
    <scope>NUCLEOTIDE SEQUENCE [LARGE SCALE GENOMIC DNA]</scope>
    <source>
        <strain evidence="2 3">NRRL 20459</strain>
    </source>
</reference>
<feature type="region of interest" description="Disordered" evidence="1">
    <location>
        <begin position="29"/>
        <end position="53"/>
    </location>
</feature>
<gene>
    <name evidence="2" type="ORF">FALBO_4926</name>
</gene>
<name>A0A8H4PAA9_9HYPO</name>
<sequence length="93" mass="10165">MSWALYFCGAESVAQPLSSRHALVNQLKQGPHPLVPGARGVDDRRSPSRGDNHCAVEPASQAFWCVEDAESRMDPRLGHLPGDEGTHESWGED</sequence>
<protein>
    <submittedName>
        <fullName evidence="2">Uncharacterized protein</fullName>
    </submittedName>
</protein>
<dbReference type="Proteomes" id="UP000554235">
    <property type="component" value="Unassembled WGS sequence"/>
</dbReference>
<feature type="region of interest" description="Disordered" evidence="1">
    <location>
        <begin position="73"/>
        <end position="93"/>
    </location>
</feature>
<keyword evidence="3" id="KW-1185">Reference proteome</keyword>
<dbReference type="EMBL" id="JAADYS010000644">
    <property type="protein sequence ID" value="KAF4468194.1"/>
    <property type="molecule type" value="Genomic_DNA"/>
</dbReference>
<comment type="caution">
    <text evidence="2">The sequence shown here is derived from an EMBL/GenBank/DDBJ whole genome shotgun (WGS) entry which is preliminary data.</text>
</comment>
<organism evidence="2 3">
    <name type="scientific">Fusarium albosuccineum</name>
    <dbReference type="NCBI Taxonomy" id="1237068"/>
    <lineage>
        <taxon>Eukaryota</taxon>
        <taxon>Fungi</taxon>
        <taxon>Dikarya</taxon>
        <taxon>Ascomycota</taxon>
        <taxon>Pezizomycotina</taxon>
        <taxon>Sordariomycetes</taxon>
        <taxon>Hypocreomycetidae</taxon>
        <taxon>Hypocreales</taxon>
        <taxon>Nectriaceae</taxon>
        <taxon>Fusarium</taxon>
        <taxon>Fusarium decemcellulare species complex</taxon>
    </lineage>
</organism>
<accession>A0A8H4PAA9</accession>
<dbReference type="AlphaFoldDB" id="A0A8H4PAA9"/>